<reference evidence="3" key="1">
    <citation type="submission" date="2016-06" db="EMBL/GenBank/DDBJ databases">
        <title>Complete genome sequence of Actinoalloteichus fjordicus DSM 46855 (=ADI127-17), type strain of the new species Actinoalloteichus fjordicus.</title>
        <authorList>
            <person name="Ruckert C."/>
            <person name="Nouioui I."/>
            <person name="Willmese J."/>
            <person name="van Wezel G."/>
            <person name="Klenk H.-P."/>
            <person name="Kalinowski J."/>
            <person name="Zotchev S.B."/>
        </authorList>
    </citation>
    <scope>NUCLEOTIDE SEQUENCE [LARGE SCALE GENOMIC DNA]</scope>
    <source>
        <strain evidence="3">ADI127-7</strain>
    </source>
</reference>
<dbReference type="Proteomes" id="UP000185511">
    <property type="component" value="Chromosome"/>
</dbReference>
<sequence>MTVLIFAQDFDRSADQVVLKLNEREVPVLRIDTSWFPQQLTMDAEFDGGRWVGELRTPHRSIALESLRSAWYRSPTAFEFPAGLSRAEREHANREAKLGLGGVLSSLPLCWVNHPNRAADAVYKPLQLAVAARCGLTVSRTLISNDPHAVRRFARDSRTGVVNKALGTSRVLEEGVRKIGFTRRLTDEDFSDLRGIDVTLHQMQDWVEKDHEARVVVIGDTMNAVGIYAGSEASHTDWRSDHDALTYKVLDLPPGVRRGLQAFMAEFRITYSAFDFVITPSGQWVLLESNPGGQYGWLEARTGVPLTDTLVDLLMHGVPT</sequence>
<evidence type="ECO:0000313" key="3">
    <source>
        <dbReference type="Proteomes" id="UP000185511"/>
    </source>
</evidence>
<dbReference type="KEGG" id="acad:UA74_19800"/>
<dbReference type="Pfam" id="PF21068">
    <property type="entry name" value="ATPgraspMvdD"/>
    <property type="match status" value="1"/>
</dbReference>
<dbReference type="AlphaFoldDB" id="A0AAC9LGK6"/>
<dbReference type="Gene3D" id="3.30.470.20">
    <property type="entry name" value="ATP-grasp fold, B domain"/>
    <property type="match status" value="1"/>
</dbReference>
<evidence type="ECO:0000259" key="1">
    <source>
        <dbReference type="Pfam" id="PF21068"/>
    </source>
</evidence>
<organism evidence="2 3">
    <name type="scientific">Actinoalloteichus fjordicus</name>
    <dbReference type="NCBI Taxonomy" id="1612552"/>
    <lineage>
        <taxon>Bacteria</taxon>
        <taxon>Bacillati</taxon>
        <taxon>Actinomycetota</taxon>
        <taxon>Actinomycetes</taxon>
        <taxon>Pseudonocardiales</taxon>
        <taxon>Pseudonocardiaceae</taxon>
        <taxon>Actinoalloteichus</taxon>
    </lineage>
</organism>
<proteinExistence type="predicted"/>
<dbReference type="InterPro" id="IPR048936">
    <property type="entry name" value="MvdD-like_ATPgrasp"/>
</dbReference>
<evidence type="ECO:0000313" key="2">
    <source>
        <dbReference type="EMBL" id="APU15985.1"/>
    </source>
</evidence>
<dbReference type="RefSeq" id="WP_075741611.1">
    <property type="nucleotide sequence ID" value="NZ_CP016076.1"/>
</dbReference>
<dbReference type="InterPro" id="IPR026449">
    <property type="entry name" value="GRASP_SAV_5884"/>
</dbReference>
<accession>A0AAC9LGK6</accession>
<feature type="domain" description="MvdD-like pre-ATP grasp" evidence="1">
    <location>
        <begin position="3"/>
        <end position="115"/>
    </location>
</feature>
<dbReference type="SUPFAM" id="SSF56059">
    <property type="entry name" value="Glutathione synthetase ATP-binding domain-like"/>
    <property type="match status" value="1"/>
</dbReference>
<keyword evidence="3" id="KW-1185">Reference proteome</keyword>
<protein>
    <submittedName>
        <fullName evidence="2">ATP-grasp ribosomal peptide maturase</fullName>
    </submittedName>
</protein>
<dbReference type="EMBL" id="CP016076">
    <property type="protein sequence ID" value="APU15985.1"/>
    <property type="molecule type" value="Genomic_DNA"/>
</dbReference>
<dbReference type="NCBIfam" id="TIGR04187">
    <property type="entry name" value="GRASP_SAV_5884"/>
    <property type="match status" value="1"/>
</dbReference>
<name>A0AAC9LGK6_9PSEU</name>
<gene>
    <name evidence="2" type="ORF">UA74_19800</name>
</gene>